<reference evidence="1 4" key="2">
    <citation type="submission" date="2016-11" db="EMBL/GenBank/DDBJ databases">
        <title>Genomic analysis of Caldithrix abyssi and proposal of a novel bacterial phylum Caldithrichaeota.</title>
        <authorList>
            <person name="Kublanov I."/>
            <person name="Sigalova O."/>
            <person name="Gavrilov S."/>
            <person name="Lebedinsky A."/>
            <person name="Ivanova N."/>
            <person name="Daum C."/>
            <person name="Reddy T."/>
            <person name="Klenk H.P."/>
            <person name="Goker M."/>
            <person name="Reva O."/>
            <person name="Miroshnichenko M."/>
            <person name="Kyprides N."/>
            <person name="Woyke T."/>
            <person name="Gelfand M."/>
        </authorList>
    </citation>
    <scope>NUCLEOTIDE SEQUENCE [LARGE SCALE GENOMIC DNA]</scope>
    <source>
        <strain evidence="1 4">LF13</strain>
    </source>
</reference>
<dbReference type="KEGG" id="caby:Cabys_2719"/>
<dbReference type="PaxDb" id="880073-Calab_3760"/>
<evidence type="ECO:0000313" key="2">
    <source>
        <dbReference type="EMBL" id="EHO43357.1"/>
    </source>
</evidence>
<dbReference type="STRING" id="880073.Cabys_2719"/>
<sequence length="210" mass="23155" precursor="true">MKKFFILSIILIFVFTTSGFSQFGEISRKPQIEVFGGLAIPMAPDDFKDYFKMGYSIHGQYVVFPSPKLGISFGAAYEPFAFDGDKMMEDIQAMDPYTDYSGVGIDGSANILEFGIGVRPYLTSPEATTQFFLFGMGTYNILKTEVTISYNGIDMGSESDETKKMGVAAGAGLEMPMTETMNMIIQGLYRIIFTEDENTTFLGITAGLVF</sequence>
<evidence type="ECO:0000313" key="4">
    <source>
        <dbReference type="Proteomes" id="UP000183868"/>
    </source>
</evidence>
<protein>
    <submittedName>
        <fullName evidence="1">Outer membrane protein beta-barrel domain-containing protein</fullName>
    </submittedName>
</protein>
<keyword evidence="3" id="KW-1185">Reference proteome</keyword>
<organism evidence="2 3">
    <name type="scientific">Caldithrix abyssi DSM 13497</name>
    <dbReference type="NCBI Taxonomy" id="880073"/>
    <lineage>
        <taxon>Bacteria</taxon>
        <taxon>Pseudomonadati</taxon>
        <taxon>Calditrichota</taxon>
        <taxon>Calditrichia</taxon>
        <taxon>Calditrichales</taxon>
        <taxon>Calditrichaceae</taxon>
        <taxon>Caldithrix</taxon>
    </lineage>
</organism>
<dbReference type="AlphaFoldDB" id="H1XPI6"/>
<proteinExistence type="predicted"/>
<gene>
    <name evidence="1" type="ORF">Cabys_2719</name>
    <name evidence="2" type="ORF">Calab_3760</name>
</gene>
<dbReference type="RefSeq" id="WP_006930962.1">
    <property type="nucleotide sequence ID" value="NZ_CM001402.1"/>
</dbReference>
<evidence type="ECO:0000313" key="3">
    <source>
        <dbReference type="Proteomes" id="UP000004671"/>
    </source>
</evidence>
<dbReference type="Proteomes" id="UP000004671">
    <property type="component" value="Chromosome"/>
</dbReference>
<evidence type="ECO:0000313" key="1">
    <source>
        <dbReference type="EMBL" id="APF19467.1"/>
    </source>
</evidence>
<dbReference type="Proteomes" id="UP000183868">
    <property type="component" value="Chromosome"/>
</dbReference>
<accession>H1XPI6</accession>
<name>H1XPI6_CALAY</name>
<dbReference type="InterPro" id="IPR011250">
    <property type="entry name" value="OMP/PagP_B-barrel"/>
</dbReference>
<dbReference type="SUPFAM" id="SSF56925">
    <property type="entry name" value="OMPA-like"/>
    <property type="match status" value="1"/>
</dbReference>
<reference evidence="2 3" key="1">
    <citation type="submission" date="2011-09" db="EMBL/GenBank/DDBJ databases">
        <title>The permanent draft genome of Caldithrix abyssi DSM 13497.</title>
        <authorList>
            <consortium name="US DOE Joint Genome Institute (JGI-PGF)"/>
            <person name="Lucas S."/>
            <person name="Han J."/>
            <person name="Lapidus A."/>
            <person name="Bruce D."/>
            <person name="Goodwin L."/>
            <person name="Pitluck S."/>
            <person name="Peters L."/>
            <person name="Kyrpides N."/>
            <person name="Mavromatis K."/>
            <person name="Ivanova N."/>
            <person name="Mikhailova N."/>
            <person name="Chertkov O."/>
            <person name="Detter J.C."/>
            <person name="Tapia R."/>
            <person name="Han C."/>
            <person name="Land M."/>
            <person name="Hauser L."/>
            <person name="Markowitz V."/>
            <person name="Cheng J.-F."/>
            <person name="Hugenholtz P."/>
            <person name="Woyke T."/>
            <person name="Wu D."/>
            <person name="Spring S."/>
            <person name="Brambilla E."/>
            <person name="Klenk H.-P."/>
            <person name="Eisen J.A."/>
        </authorList>
    </citation>
    <scope>NUCLEOTIDE SEQUENCE [LARGE SCALE GENOMIC DNA]</scope>
    <source>
        <strain evidence="2 3">DSM 13497</strain>
    </source>
</reference>
<dbReference type="EMBL" id="CM001402">
    <property type="protein sequence ID" value="EHO43357.1"/>
    <property type="molecule type" value="Genomic_DNA"/>
</dbReference>
<dbReference type="EMBL" id="CP018099">
    <property type="protein sequence ID" value="APF19467.1"/>
    <property type="molecule type" value="Genomic_DNA"/>
</dbReference>
<dbReference type="HOGENOM" id="CLU_1308212_0_0_0"/>